<evidence type="ECO:0000256" key="5">
    <source>
        <dbReference type="SAM" id="SignalP"/>
    </source>
</evidence>
<evidence type="ECO:0000256" key="3">
    <source>
        <dbReference type="ARBA" id="ARBA00023004"/>
    </source>
</evidence>
<dbReference type="GO" id="GO:0051537">
    <property type="term" value="F:2 iron, 2 sulfur cluster binding"/>
    <property type="evidence" value="ECO:0007669"/>
    <property type="project" value="UniProtKB-KW"/>
</dbReference>
<dbReference type="PROSITE" id="PS51296">
    <property type="entry name" value="RIESKE"/>
    <property type="match status" value="1"/>
</dbReference>
<accession>A0A4S8NAT3</accession>
<dbReference type="GO" id="GO:0004497">
    <property type="term" value="F:monooxygenase activity"/>
    <property type="evidence" value="ECO:0007669"/>
    <property type="project" value="UniProtKB-ARBA"/>
</dbReference>
<organism evidence="7 8">
    <name type="scientific">Nocardioides caeni</name>
    <dbReference type="NCBI Taxonomy" id="574700"/>
    <lineage>
        <taxon>Bacteria</taxon>
        <taxon>Bacillati</taxon>
        <taxon>Actinomycetota</taxon>
        <taxon>Actinomycetes</taxon>
        <taxon>Propionibacteriales</taxon>
        <taxon>Nocardioidaceae</taxon>
        <taxon>Nocardioides</taxon>
    </lineage>
</organism>
<name>A0A4S8NAT3_9ACTN</name>
<evidence type="ECO:0000313" key="7">
    <source>
        <dbReference type="EMBL" id="THV13420.1"/>
    </source>
</evidence>
<reference evidence="7 8" key="1">
    <citation type="journal article" date="2009" name="Int. J. Syst. Evol. Microbiol.">
        <title>Nocardioides caeni sp. nov., isolated from wastewater.</title>
        <authorList>
            <person name="Yoon J.H."/>
            <person name="Kang S.J."/>
            <person name="Park S."/>
            <person name="Kim W."/>
            <person name="Oh T.K."/>
        </authorList>
    </citation>
    <scope>NUCLEOTIDE SEQUENCE [LARGE SCALE GENOMIC DNA]</scope>
    <source>
        <strain evidence="7 8">DSM 23134</strain>
    </source>
</reference>
<evidence type="ECO:0000256" key="4">
    <source>
        <dbReference type="ARBA" id="ARBA00023014"/>
    </source>
</evidence>
<dbReference type="Pfam" id="PF00355">
    <property type="entry name" value="Rieske"/>
    <property type="match status" value="1"/>
</dbReference>
<dbReference type="EMBL" id="STGW01000005">
    <property type="protein sequence ID" value="THV13420.1"/>
    <property type="molecule type" value="Genomic_DNA"/>
</dbReference>
<dbReference type="CDD" id="cd03467">
    <property type="entry name" value="Rieske"/>
    <property type="match status" value="1"/>
</dbReference>
<dbReference type="RefSeq" id="WP_136562868.1">
    <property type="nucleotide sequence ID" value="NZ_STGW01000005.1"/>
</dbReference>
<proteinExistence type="predicted"/>
<keyword evidence="2" id="KW-0479">Metal-binding</keyword>
<protein>
    <submittedName>
        <fullName evidence="7">Rieske (2Fe-2S) protein</fullName>
    </submittedName>
</protein>
<dbReference type="SUPFAM" id="SSF50022">
    <property type="entry name" value="ISP domain"/>
    <property type="match status" value="1"/>
</dbReference>
<evidence type="ECO:0000256" key="1">
    <source>
        <dbReference type="ARBA" id="ARBA00022714"/>
    </source>
</evidence>
<gene>
    <name evidence="7" type="ORF">E9934_09700</name>
</gene>
<dbReference type="AlphaFoldDB" id="A0A4S8NAT3"/>
<keyword evidence="8" id="KW-1185">Reference proteome</keyword>
<evidence type="ECO:0000256" key="2">
    <source>
        <dbReference type="ARBA" id="ARBA00022723"/>
    </source>
</evidence>
<comment type="caution">
    <text evidence="7">The sequence shown here is derived from an EMBL/GenBank/DDBJ whole genome shotgun (WGS) entry which is preliminary data.</text>
</comment>
<dbReference type="OrthoDB" id="25106at2"/>
<dbReference type="Proteomes" id="UP000307087">
    <property type="component" value="Unassembled WGS sequence"/>
</dbReference>
<evidence type="ECO:0000259" key="6">
    <source>
        <dbReference type="PROSITE" id="PS51296"/>
    </source>
</evidence>
<dbReference type="InterPro" id="IPR017941">
    <property type="entry name" value="Rieske_2Fe-2S"/>
</dbReference>
<evidence type="ECO:0000313" key="8">
    <source>
        <dbReference type="Proteomes" id="UP000307087"/>
    </source>
</evidence>
<keyword evidence="5" id="KW-0732">Signal</keyword>
<keyword evidence="3" id="KW-0408">Iron</keyword>
<dbReference type="Gene3D" id="2.102.10.10">
    <property type="entry name" value="Rieske [2Fe-2S] iron-sulphur domain"/>
    <property type="match status" value="1"/>
</dbReference>
<keyword evidence="4" id="KW-0411">Iron-sulfur</keyword>
<keyword evidence="1" id="KW-0001">2Fe-2S</keyword>
<sequence>MSRRIVFSGLGALGVAAALAGCAGGDDGGDGGASVESGAELASTSEVPVGGGIVLADEGVVITQPTEGEFKAFTSTCTHEGRTVTSVDGDTIQCAHHGSSYSATTGAVQGGPAPEALATVEITVKDGKILAA</sequence>
<feature type="domain" description="Rieske" evidence="6">
    <location>
        <begin position="39"/>
        <end position="131"/>
    </location>
</feature>
<dbReference type="GO" id="GO:0046872">
    <property type="term" value="F:metal ion binding"/>
    <property type="evidence" value="ECO:0007669"/>
    <property type="project" value="UniProtKB-KW"/>
</dbReference>
<dbReference type="PROSITE" id="PS51257">
    <property type="entry name" value="PROKAR_LIPOPROTEIN"/>
    <property type="match status" value="1"/>
</dbReference>
<feature type="signal peptide" evidence="5">
    <location>
        <begin position="1"/>
        <end position="20"/>
    </location>
</feature>
<dbReference type="InterPro" id="IPR036922">
    <property type="entry name" value="Rieske_2Fe-2S_sf"/>
</dbReference>
<dbReference type="GO" id="GO:0016705">
    <property type="term" value="F:oxidoreductase activity, acting on paired donors, with incorporation or reduction of molecular oxygen"/>
    <property type="evidence" value="ECO:0007669"/>
    <property type="project" value="UniProtKB-ARBA"/>
</dbReference>
<feature type="chain" id="PRO_5039695004" evidence="5">
    <location>
        <begin position="21"/>
        <end position="132"/>
    </location>
</feature>